<sequence>MTRPHIICHMITTLDGRLVPDRWPWSEPELLEIYDPAAARLGADGWIAGRRTMAHYLPEGAPALADTPAPWPDHLAPRAGCSLGIAFDRDGRLRPESGDLDGDHLVLALSDRVARTHVADLAARGVSVVSTGPEGNDLSGALARIGAHFGVRRLLLEGGGTLNGAFLAADLIDETSTLIAPLIDGEGGARAIYDQPAPQQARTLQLISAETLARGTIWLRHRVQRR</sequence>
<reference evidence="6" key="1">
    <citation type="submission" date="2017-01" db="EMBL/GenBank/DDBJ databases">
        <authorList>
            <person name="Varghese N."/>
            <person name="Submissions S."/>
        </authorList>
    </citation>
    <scope>NUCLEOTIDE SEQUENCE [LARGE SCALE GENOMIC DNA]</scope>
    <source>
        <strain evidence="6">DSM 18714</strain>
    </source>
</reference>
<dbReference type="InterPro" id="IPR024072">
    <property type="entry name" value="DHFR-like_dom_sf"/>
</dbReference>
<name>A0A1N7M7E2_9RHOB</name>
<evidence type="ECO:0000256" key="3">
    <source>
        <dbReference type="ARBA" id="ARBA00023002"/>
    </source>
</evidence>
<dbReference type="OrthoDB" id="9800865at2"/>
<protein>
    <submittedName>
        <fullName evidence="5">5-amino-6-(5-phosphoribosylamino)uracil reductase</fullName>
    </submittedName>
</protein>
<dbReference type="GO" id="GO:0008703">
    <property type="term" value="F:5-amino-6-(5-phosphoribosylamino)uracil reductase activity"/>
    <property type="evidence" value="ECO:0007669"/>
    <property type="project" value="InterPro"/>
</dbReference>
<dbReference type="Gene3D" id="3.40.430.10">
    <property type="entry name" value="Dihydrofolate Reductase, subunit A"/>
    <property type="match status" value="1"/>
</dbReference>
<evidence type="ECO:0000313" key="5">
    <source>
        <dbReference type="EMBL" id="SIS81972.1"/>
    </source>
</evidence>
<feature type="domain" description="Bacterial bifunctional deaminase-reductase C-terminal" evidence="4">
    <location>
        <begin position="4"/>
        <end position="216"/>
    </location>
</feature>
<dbReference type="STRING" id="407234.SAMN05421795_10612"/>
<dbReference type="AlphaFoldDB" id="A0A1N7M7E2"/>
<dbReference type="InterPro" id="IPR002734">
    <property type="entry name" value="RibDG_C"/>
</dbReference>
<dbReference type="EMBL" id="FTOM01000006">
    <property type="protein sequence ID" value="SIS81972.1"/>
    <property type="molecule type" value="Genomic_DNA"/>
</dbReference>
<comment type="pathway">
    <text evidence="1">Cofactor biosynthesis; riboflavin biosynthesis.</text>
</comment>
<proteinExistence type="predicted"/>
<dbReference type="GO" id="GO:0009231">
    <property type="term" value="P:riboflavin biosynthetic process"/>
    <property type="evidence" value="ECO:0007669"/>
    <property type="project" value="InterPro"/>
</dbReference>
<dbReference type="PANTHER" id="PTHR38011">
    <property type="entry name" value="DIHYDROFOLATE REDUCTASE FAMILY PROTEIN (AFU_ORTHOLOGUE AFUA_8G06820)"/>
    <property type="match status" value="1"/>
</dbReference>
<dbReference type="Pfam" id="PF01872">
    <property type="entry name" value="RibD_C"/>
    <property type="match status" value="1"/>
</dbReference>
<keyword evidence="6" id="KW-1185">Reference proteome</keyword>
<dbReference type="RefSeq" id="WP_076366346.1">
    <property type="nucleotide sequence ID" value="NZ_FTOM01000006.1"/>
</dbReference>
<evidence type="ECO:0000256" key="1">
    <source>
        <dbReference type="ARBA" id="ARBA00005104"/>
    </source>
</evidence>
<dbReference type="PANTHER" id="PTHR38011:SF7">
    <property type="entry name" value="2,5-DIAMINO-6-RIBOSYLAMINO-4(3H)-PYRIMIDINONE 5'-PHOSPHATE REDUCTASE"/>
    <property type="match status" value="1"/>
</dbReference>
<keyword evidence="2" id="KW-0521">NADP</keyword>
<dbReference type="Proteomes" id="UP000186098">
    <property type="component" value="Unassembled WGS sequence"/>
</dbReference>
<evidence type="ECO:0000259" key="4">
    <source>
        <dbReference type="Pfam" id="PF01872"/>
    </source>
</evidence>
<dbReference type="InterPro" id="IPR050765">
    <property type="entry name" value="Riboflavin_Biosynth_HTPR"/>
</dbReference>
<keyword evidence="3" id="KW-0560">Oxidoreductase</keyword>
<organism evidence="5 6">
    <name type="scientific">Phaeovulum vinaykumarii</name>
    <dbReference type="NCBI Taxonomy" id="407234"/>
    <lineage>
        <taxon>Bacteria</taxon>
        <taxon>Pseudomonadati</taxon>
        <taxon>Pseudomonadota</taxon>
        <taxon>Alphaproteobacteria</taxon>
        <taxon>Rhodobacterales</taxon>
        <taxon>Paracoccaceae</taxon>
        <taxon>Phaeovulum</taxon>
    </lineage>
</organism>
<evidence type="ECO:0000256" key="2">
    <source>
        <dbReference type="ARBA" id="ARBA00022857"/>
    </source>
</evidence>
<dbReference type="SUPFAM" id="SSF53597">
    <property type="entry name" value="Dihydrofolate reductase-like"/>
    <property type="match status" value="1"/>
</dbReference>
<accession>A0A1N7M7E2</accession>
<gene>
    <name evidence="5" type="ORF">SAMN05421795_10612</name>
</gene>
<evidence type="ECO:0000313" key="6">
    <source>
        <dbReference type="Proteomes" id="UP000186098"/>
    </source>
</evidence>